<proteinExistence type="predicted"/>
<comment type="caution">
    <text evidence="4">The sequence shown here is derived from an EMBL/GenBank/DDBJ whole genome shotgun (WGS) entry which is preliminary data.</text>
</comment>
<gene>
    <name evidence="4" type="ORF">C3731_19725</name>
</gene>
<dbReference type="Gene3D" id="3.50.50.60">
    <property type="entry name" value="FAD/NAD(P)-binding domain"/>
    <property type="match status" value="2"/>
</dbReference>
<dbReference type="Gene3D" id="1.10.10.1100">
    <property type="entry name" value="BFD-like [2Fe-2S]-binding domain"/>
    <property type="match status" value="1"/>
</dbReference>
<evidence type="ECO:0000313" key="5">
    <source>
        <dbReference type="Proteomes" id="UP000238493"/>
    </source>
</evidence>
<evidence type="ECO:0000259" key="2">
    <source>
        <dbReference type="Pfam" id="PF04324"/>
    </source>
</evidence>
<dbReference type="Pfam" id="PF04324">
    <property type="entry name" value="Fer2_BFD"/>
    <property type="match status" value="1"/>
</dbReference>
<dbReference type="Pfam" id="PF07992">
    <property type="entry name" value="Pyr_redox_2"/>
    <property type="match status" value="1"/>
</dbReference>
<evidence type="ECO:0000259" key="3">
    <source>
        <dbReference type="Pfam" id="PF07992"/>
    </source>
</evidence>
<dbReference type="InterPro" id="IPR017224">
    <property type="entry name" value="Opine_Oxase_asu/HCN_bsu"/>
</dbReference>
<dbReference type="Proteomes" id="UP000238493">
    <property type="component" value="Unassembled WGS sequence"/>
</dbReference>
<dbReference type="OrthoDB" id="9801699at2"/>
<keyword evidence="5" id="KW-1185">Reference proteome</keyword>
<sequence>MTSRQFDVPPVIIGAGPAGLAAAGTFVEAGIRPIILEETRFPGGQSTRRLHPGLEGSGHKIFGRKAYERTLDRQQAEDTILSCCDYRPGTMAWAVYNNTVSTVAGRLQQEIPYRQLLIAIGATDRIMAVDGWQLGGVYSLGGAQVALKTHGSVIGQRIAFAGSSPLLYLAAAQYARLGFRNITILDTTSQGAKYKAALLMARYSLKTLLEGMSLIGELKSSGIRIISGITLAGFEGDGHVNAVIYTDRKGRTQRLGCDAVAFGFGLKPETQLAELAGAQIEYDPHFRQWLPMISGDGQAREDLWLAGDCVAIGGAEAAAGSGRLAALAMLKQQGKLINQGEFKKLQHEVERLRKFQRAMANAFRWPYENASLLTDQTFVCRCERVTAGEIRQAIRSEIAHTEINRIKAITRCGMGRCQGRYCNQTLQEIAICTSGRSPETVGRLRAQAPFRPMPIGQCDHALIPREQENA</sequence>
<feature type="domain" description="FAD/NAD(P)-binding" evidence="3">
    <location>
        <begin position="11"/>
        <end position="319"/>
    </location>
</feature>
<keyword evidence="1" id="KW-0560">Oxidoreductase</keyword>
<dbReference type="EMBL" id="PTRC01000042">
    <property type="protein sequence ID" value="PQA71888.1"/>
    <property type="molecule type" value="Genomic_DNA"/>
</dbReference>
<dbReference type="InterPro" id="IPR036188">
    <property type="entry name" value="FAD/NAD-bd_sf"/>
</dbReference>
<name>A0A2S7IVA8_9HYPH</name>
<dbReference type="InterPro" id="IPR041854">
    <property type="entry name" value="BFD-like_2Fe2S-bd_dom_sf"/>
</dbReference>
<evidence type="ECO:0000256" key="1">
    <source>
        <dbReference type="ARBA" id="ARBA00023002"/>
    </source>
</evidence>
<dbReference type="AlphaFoldDB" id="A0A2S7IVA8"/>
<dbReference type="PANTHER" id="PTHR42949:SF3">
    <property type="entry name" value="ANAEROBIC GLYCEROL-3-PHOSPHATE DEHYDROGENASE SUBUNIT B"/>
    <property type="match status" value="1"/>
</dbReference>
<accession>A0A2S7IVA8</accession>
<organism evidence="4 5">
    <name type="scientific">Brucella oryzae</name>
    <dbReference type="NCBI Taxonomy" id="335286"/>
    <lineage>
        <taxon>Bacteria</taxon>
        <taxon>Pseudomonadati</taxon>
        <taxon>Pseudomonadota</taxon>
        <taxon>Alphaproteobacteria</taxon>
        <taxon>Hyphomicrobiales</taxon>
        <taxon>Brucellaceae</taxon>
        <taxon>Brucella/Ochrobactrum group</taxon>
        <taxon>Brucella</taxon>
    </lineage>
</organism>
<dbReference type="GO" id="GO:0016491">
    <property type="term" value="F:oxidoreductase activity"/>
    <property type="evidence" value="ECO:0007669"/>
    <property type="project" value="UniProtKB-KW"/>
</dbReference>
<dbReference type="PANTHER" id="PTHR42949">
    <property type="entry name" value="ANAEROBIC GLYCEROL-3-PHOSPHATE DEHYDROGENASE SUBUNIT B"/>
    <property type="match status" value="1"/>
</dbReference>
<reference evidence="4 5" key="1">
    <citation type="submission" date="2018-02" db="EMBL/GenBank/DDBJ databases">
        <title>Draft genome sequence of Ochrobactrum oryzae found in Brazil.</title>
        <authorList>
            <person name="Cerdeira L."/>
            <person name="Andrade F."/>
            <person name="Zacariotto T."/>
            <person name="Barbosa B."/>
            <person name="Santos S."/>
            <person name="Cassetari V."/>
            <person name="Lincopan N."/>
        </authorList>
    </citation>
    <scope>NUCLEOTIDE SEQUENCE [LARGE SCALE GENOMIC DNA]</scope>
    <source>
        <strain evidence="4 5">OA447</strain>
    </source>
</reference>
<dbReference type="CDD" id="cd19946">
    <property type="entry name" value="GlpA-like_Fer2_BFD-like"/>
    <property type="match status" value="1"/>
</dbReference>
<dbReference type="PRINTS" id="PR00368">
    <property type="entry name" value="FADPNR"/>
</dbReference>
<protein>
    <submittedName>
        <fullName evidence="4">FAD/NAD(P)-binding oxidoreductase</fullName>
    </submittedName>
</protein>
<evidence type="ECO:0000313" key="4">
    <source>
        <dbReference type="EMBL" id="PQA71888.1"/>
    </source>
</evidence>
<dbReference type="InterPro" id="IPR023753">
    <property type="entry name" value="FAD/NAD-binding_dom"/>
</dbReference>
<dbReference type="SUPFAM" id="SSF51905">
    <property type="entry name" value="FAD/NAD(P)-binding domain"/>
    <property type="match status" value="1"/>
</dbReference>
<feature type="domain" description="BFD-like [2Fe-2S]-binding" evidence="2">
    <location>
        <begin position="379"/>
        <end position="429"/>
    </location>
</feature>
<dbReference type="InterPro" id="IPR007419">
    <property type="entry name" value="BFD-like_2Fe2S-bd_dom"/>
</dbReference>
<dbReference type="PIRSF" id="PIRSF037495">
    <property type="entry name" value="Opine_OX_OoxA/HcnB"/>
    <property type="match status" value="1"/>
</dbReference>
<dbReference type="InterPro" id="IPR051691">
    <property type="entry name" value="Metab_Enz_Cyan_OpOx_G3PDH"/>
</dbReference>
<dbReference type="RefSeq" id="WP_104757322.1">
    <property type="nucleotide sequence ID" value="NZ_JBHEEO010000027.1"/>
</dbReference>
<dbReference type="PRINTS" id="PR00469">
    <property type="entry name" value="PNDRDTASEII"/>
</dbReference>